<dbReference type="Proteomes" id="UP000298663">
    <property type="component" value="Chromosome X"/>
</dbReference>
<name>A0A4U8UK33_STECR</name>
<evidence type="ECO:0000313" key="2">
    <source>
        <dbReference type="Proteomes" id="UP000298663"/>
    </source>
</evidence>
<reference evidence="1 2" key="1">
    <citation type="journal article" date="2015" name="Genome Biol.">
        <title>Comparative genomics of Steinernema reveals deeply conserved gene regulatory networks.</title>
        <authorList>
            <person name="Dillman A.R."/>
            <person name="Macchietto M."/>
            <person name="Porter C.F."/>
            <person name="Rogers A."/>
            <person name="Williams B."/>
            <person name="Antoshechkin I."/>
            <person name="Lee M.M."/>
            <person name="Goodwin Z."/>
            <person name="Lu X."/>
            <person name="Lewis E.E."/>
            <person name="Goodrich-Blair H."/>
            <person name="Stock S.P."/>
            <person name="Adams B.J."/>
            <person name="Sternberg P.W."/>
            <person name="Mortazavi A."/>
        </authorList>
    </citation>
    <scope>NUCLEOTIDE SEQUENCE [LARGE SCALE GENOMIC DNA]</scope>
    <source>
        <strain evidence="1 2">ALL</strain>
    </source>
</reference>
<evidence type="ECO:0000313" key="1">
    <source>
        <dbReference type="EMBL" id="TMS32869.1"/>
    </source>
</evidence>
<organism evidence="1 2">
    <name type="scientific">Steinernema carpocapsae</name>
    <name type="common">Entomopathogenic nematode</name>
    <dbReference type="NCBI Taxonomy" id="34508"/>
    <lineage>
        <taxon>Eukaryota</taxon>
        <taxon>Metazoa</taxon>
        <taxon>Ecdysozoa</taxon>
        <taxon>Nematoda</taxon>
        <taxon>Chromadorea</taxon>
        <taxon>Rhabditida</taxon>
        <taxon>Tylenchina</taxon>
        <taxon>Panagrolaimomorpha</taxon>
        <taxon>Strongyloidoidea</taxon>
        <taxon>Steinernematidae</taxon>
        <taxon>Steinernema</taxon>
    </lineage>
</organism>
<protein>
    <submittedName>
        <fullName evidence="1">Uncharacterized protein</fullName>
    </submittedName>
</protein>
<proteinExistence type="predicted"/>
<accession>A0A4U8UK33</accession>
<dbReference type="AlphaFoldDB" id="A0A4U8UK33"/>
<sequence>MKARKEKCFSKRIATCGYDFGYGHKKRSDGCYCVLSTDSDINSLNDKSDLQFQRFPFSSVCACLAQHDSPHLCLHGLILHLLLFFGFDMATMSECDSCSEFSMAVHISTNSLLAYTAQARGICGRRRTS</sequence>
<reference evidence="1 2" key="2">
    <citation type="journal article" date="2019" name="G3 (Bethesda)">
        <title>Hybrid Assembly of the Genome of the Entomopathogenic Nematode Steinernema carpocapsae Identifies the X-Chromosome.</title>
        <authorList>
            <person name="Serra L."/>
            <person name="Macchietto M."/>
            <person name="Macias-Munoz A."/>
            <person name="McGill C.J."/>
            <person name="Rodriguez I.M."/>
            <person name="Rodriguez B."/>
            <person name="Murad R."/>
            <person name="Mortazavi A."/>
        </authorList>
    </citation>
    <scope>NUCLEOTIDE SEQUENCE [LARGE SCALE GENOMIC DNA]</scope>
    <source>
        <strain evidence="1 2">ALL</strain>
    </source>
</reference>
<dbReference type="EMBL" id="AZBU02000001">
    <property type="protein sequence ID" value="TMS32869.1"/>
    <property type="molecule type" value="Genomic_DNA"/>
</dbReference>
<keyword evidence="2" id="KW-1185">Reference proteome</keyword>
<comment type="caution">
    <text evidence="1">The sequence shown here is derived from an EMBL/GenBank/DDBJ whole genome shotgun (WGS) entry which is preliminary data.</text>
</comment>
<dbReference type="EMBL" id="CM016762">
    <property type="protein sequence ID" value="TMS32869.1"/>
    <property type="molecule type" value="Genomic_DNA"/>
</dbReference>
<gene>
    <name evidence="1" type="ORF">L596_000664</name>
</gene>